<feature type="transmembrane region" description="Helical" evidence="14">
    <location>
        <begin position="255"/>
        <end position="279"/>
    </location>
</feature>
<dbReference type="Proteomes" id="UP000736164">
    <property type="component" value="Unassembled WGS sequence"/>
</dbReference>
<evidence type="ECO:0000256" key="10">
    <source>
        <dbReference type="ARBA" id="ARBA00023170"/>
    </source>
</evidence>
<dbReference type="AlphaFoldDB" id="A0A8J7NSE8"/>
<keyword evidence="5 14" id="KW-0552">Olfaction</keyword>
<keyword evidence="4 13" id="KW-0812">Transmembrane</keyword>
<evidence type="ECO:0000256" key="2">
    <source>
        <dbReference type="ARBA" id="ARBA00022475"/>
    </source>
</evidence>
<evidence type="ECO:0000256" key="4">
    <source>
        <dbReference type="ARBA" id="ARBA00022692"/>
    </source>
</evidence>
<keyword evidence="11" id="KW-0325">Glycoprotein</keyword>
<keyword evidence="12 13" id="KW-0807">Transducer</keyword>
<dbReference type="PROSITE" id="PS00237">
    <property type="entry name" value="G_PROTEIN_RECEP_F1_1"/>
    <property type="match status" value="1"/>
</dbReference>
<dbReference type="InterPro" id="IPR000725">
    <property type="entry name" value="Olfact_rcpt"/>
</dbReference>
<dbReference type="EMBL" id="JAAWVO010043138">
    <property type="protein sequence ID" value="MBN3319034.1"/>
    <property type="molecule type" value="Genomic_DNA"/>
</dbReference>
<comment type="caution">
    <text evidence="16">The sequence shown here is derived from an EMBL/GenBank/DDBJ whole genome shotgun (WGS) entry which is preliminary data.</text>
</comment>
<feature type="transmembrane region" description="Helical" evidence="14">
    <location>
        <begin position="81"/>
        <end position="101"/>
    </location>
</feature>
<comment type="subcellular location">
    <subcellularLocation>
        <location evidence="1 14">Cell membrane</location>
        <topology evidence="1 14">Multi-pass membrane protein</topology>
    </subcellularLocation>
</comment>
<dbReference type="InterPro" id="IPR017452">
    <property type="entry name" value="GPCR_Rhodpsn_7TM"/>
</dbReference>
<keyword evidence="9" id="KW-1015">Disulfide bond</keyword>
<feature type="transmembrane region" description="Helical" evidence="14">
    <location>
        <begin position="121"/>
        <end position="139"/>
    </location>
</feature>
<keyword evidence="7 13" id="KW-0297">G-protein coupled receptor</keyword>
<feature type="transmembrane region" description="Helical" evidence="14">
    <location>
        <begin position="202"/>
        <end position="234"/>
    </location>
</feature>
<evidence type="ECO:0000313" key="16">
    <source>
        <dbReference type="EMBL" id="MBN3319034.1"/>
    </source>
</evidence>
<evidence type="ECO:0000256" key="6">
    <source>
        <dbReference type="ARBA" id="ARBA00022989"/>
    </source>
</evidence>
<dbReference type="PRINTS" id="PR00237">
    <property type="entry name" value="GPCRRHODOPSN"/>
</dbReference>
<protein>
    <recommendedName>
        <fullName evidence="14">Olfactory receptor</fullName>
    </recommendedName>
</protein>
<feature type="non-terminal residue" evidence="16">
    <location>
        <position position="331"/>
    </location>
</feature>
<feature type="non-terminal residue" evidence="16">
    <location>
        <position position="1"/>
    </location>
</feature>
<dbReference type="PANTHER" id="PTHR24242">
    <property type="entry name" value="G-PROTEIN COUPLED RECEPTOR"/>
    <property type="match status" value="1"/>
</dbReference>
<evidence type="ECO:0000256" key="13">
    <source>
        <dbReference type="RuleBase" id="RU000688"/>
    </source>
</evidence>
<dbReference type="InterPro" id="IPR000276">
    <property type="entry name" value="GPCR_Rhodpsn"/>
</dbReference>
<evidence type="ECO:0000256" key="5">
    <source>
        <dbReference type="ARBA" id="ARBA00022725"/>
    </source>
</evidence>
<evidence type="ECO:0000256" key="9">
    <source>
        <dbReference type="ARBA" id="ARBA00023157"/>
    </source>
</evidence>
<dbReference type="PROSITE" id="PS50262">
    <property type="entry name" value="G_PROTEIN_RECEP_F1_2"/>
    <property type="match status" value="1"/>
</dbReference>
<dbReference type="InterPro" id="IPR050939">
    <property type="entry name" value="Olfactory_GPCR1"/>
</dbReference>
<dbReference type="Gene3D" id="1.20.1070.10">
    <property type="entry name" value="Rhodopsin 7-helix transmembrane proteins"/>
    <property type="match status" value="1"/>
</dbReference>
<evidence type="ECO:0000256" key="1">
    <source>
        <dbReference type="ARBA" id="ARBA00004651"/>
    </source>
</evidence>
<evidence type="ECO:0000256" key="12">
    <source>
        <dbReference type="ARBA" id="ARBA00023224"/>
    </source>
</evidence>
<proteinExistence type="inferred from homology"/>
<comment type="similarity">
    <text evidence="13">Belongs to the G-protein coupled receptor 1 family.</text>
</comment>
<keyword evidence="3 14" id="KW-0716">Sensory transduction</keyword>
<evidence type="ECO:0000259" key="15">
    <source>
        <dbReference type="PROSITE" id="PS50262"/>
    </source>
</evidence>
<sequence>MTVNMSLFVLPPDVTQLADSNTTVSQLTEFLILGGELGLNEFYTELSIILLVVYLLVLMGNLTILTLVVADHRLHTPMYILLSNLSFIDIVITTTVMPKMISVCIKNDMAISISGCFLQMYFYLSLQSVESFLLTVMAYDRYVAICKPLHYKTIVTNGVCALLAVTAWILGLCGAAVAVILATQLPFCNNKVFFWFCDYPPVVRLACIDTTFLIDLALGLALVVMYFPFTVIVWSYSKIILSVFRIASSDGHLKAFSTCSSHLIVVLTFYLAHSCVYISAKSQNVPQRALMVISIVNCFLTPLVNPIVYSFRNKEIKRALRKHFPRKRTFP</sequence>
<keyword evidence="6 14" id="KW-1133">Transmembrane helix</keyword>
<dbReference type="GO" id="GO:0004984">
    <property type="term" value="F:olfactory receptor activity"/>
    <property type="evidence" value="ECO:0007669"/>
    <property type="project" value="InterPro"/>
</dbReference>
<dbReference type="GO" id="GO:0004930">
    <property type="term" value="F:G protein-coupled receptor activity"/>
    <property type="evidence" value="ECO:0007669"/>
    <property type="project" value="UniProtKB-KW"/>
</dbReference>
<feature type="transmembrane region" description="Helical" evidence="14">
    <location>
        <begin position="291"/>
        <end position="311"/>
    </location>
</feature>
<accession>A0A8J7NSE8</accession>
<evidence type="ECO:0000256" key="3">
    <source>
        <dbReference type="ARBA" id="ARBA00022606"/>
    </source>
</evidence>
<dbReference type="CDD" id="cd13954">
    <property type="entry name" value="7tmA_OR"/>
    <property type="match status" value="1"/>
</dbReference>
<reference evidence="16" key="1">
    <citation type="journal article" date="2021" name="Cell">
        <title>Tracing the genetic footprints of vertebrate landing in non-teleost ray-finned fishes.</title>
        <authorList>
            <person name="Bi X."/>
            <person name="Wang K."/>
            <person name="Yang L."/>
            <person name="Pan H."/>
            <person name="Jiang H."/>
            <person name="Wei Q."/>
            <person name="Fang M."/>
            <person name="Yu H."/>
            <person name="Zhu C."/>
            <person name="Cai Y."/>
            <person name="He Y."/>
            <person name="Gan X."/>
            <person name="Zeng H."/>
            <person name="Yu D."/>
            <person name="Zhu Y."/>
            <person name="Jiang H."/>
            <person name="Qiu Q."/>
            <person name="Yang H."/>
            <person name="Zhang Y.E."/>
            <person name="Wang W."/>
            <person name="Zhu M."/>
            <person name="He S."/>
            <person name="Zhang G."/>
        </authorList>
    </citation>
    <scope>NUCLEOTIDE SEQUENCE</scope>
    <source>
        <strain evidence="16">Allg_001</strain>
    </source>
</reference>
<evidence type="ECO:0000256" key="11">
    <source>
        <dbReference type="ARBA" id="ARBA00023180"/>
    </source>
</evidence>
<evidence type="ECO:0000256" key="8">
    <source>
        <dbReference type="ARBA" id="ARBA00023136"/>
    </source>
</evidence>
<dbReference type="FunFam" id="1.20.1070.10:FF:000001">
    <property type="entry name" value="Olfactory receptor"/>
    <property type="match status" value="1"/>
</dbReference>
<keyword evidence="17" id="KW-1185">Reference proteome</keyword>
<dbReference type="PRINTS" id="PR00245">
    <property type="entry name" value="OLFACTORYR"/>
</dbReference>
<dbReference type="PANTHER" id="PTHR24242:SF359">
    <property type="entry name" value="ODORANT RECEPTOR-RELATED"/>
    <property type="match status" value="1"/>
</dbReference>
<gene>
    <name evidence="16" type="primary">Or6n1_3</name>
    <name evidence="16" type="ORF">GTO95_0017326</name>
</gene>
<evidence type="ECO:0000256" key="7">
    <source>
        <dbReference type="ARBA" id="ARBA00023040"/>
    </source>
</evidence>
<feature type="domain" description="G-protein coupled receptors family 1 profile" evidence="15">
    <location>
        <begin position="60"/>
        <end position="309"/>
    </location>
</feature>
<keyword evidence="8 14" id="KW-0472">Membrane</keyword>
<name>A0A8J7NSE8_ATRSP</name>
<evidence type="ECO:0000313" key="17">
    <source>
        <dbReference type="Proteomes" id="UP000736164"/>
    </source>
</evidence>
<keyword evidence="10 13" id="KW-0675">Receptor</keyword>
<dbReference type="Pfam" id="PF13853">
    <property type="entry name" value="7tm_4"/>
    <property type="match status" value="1"/>
</dbReference>
<evidence type="ECO:0000256" key="14">
    <source>
        <dbReference type="RuleBase" id="RU363047"/>
    </source>
</evidence>
<dbReference type="GO" id="GO:0005886">
    <property type="term" value="C:plasma membrane"/>
    <property type="evidence" value="ECO:0007669"/>
    <property type="project" value="UniProtKB-SubCell"/>
</dbReference>
<organism evidence="16 17">
    <name type="scientific">Atractosteus spatula</name>
    <name type="common">Alligator gar</name>
    <name type="synonym">Lepisosteus spatula</name>
    <dbReference type="NCBI Taxonomy" id="7917"/>
    <lineage>
        <taxon>Eukaryota</taxon>
        <taxon>Metazoa</taxon>
        <taxon>Chordata</taxon>
        <taxon>Craniata</taxon>
        <taxon>Vertebrata</taxon>
        <taxon>Euteleostomi</taxon>
        <taxon>Actinopterygii</taxon>
        <taxon>Neopterygii</taxon>
        <taxon>Holostei</taxon>
        <taxon>Semionotiformes</taxon>
        <taxon>Lepisosteidae</taxon>
        <taxon>Atractosteus</taxon>
    </lineage>
</organism>
<dbReference type="SUPFAM" id="SSF81321">
    <property type="entry name" value="Family A G protein-coupled receptor-like"/>
    <property type="match status" value="1"/>
</dbReference>
<feature type="transmembrane region" description="Helical" evidence="14">
    <location>
        <begin position="159"/>
        <end position="182"/>
    </location>
</feature>
<keyword evidence="2 14" id="KW-1003">Cell membrane</keyword>
<feature type="transmembrane region" description="Helical" evidence="14">
    <location>
        <begin position="46"/>
        <end position="69"/>
    </location>
</feature>